<proteinExistence type="predicted"/>
<dbReference type="Proteomes" id="UP000053647">
    <property type="component" value="Unassembled WGS sequence"/>
</dbReference>
<dbReference type="AlphaFoldDB" id="A0A0C9TC19"/>
<name>A0A0C9TC19_PAXIN</name>
<dbReference type="OrthoDB" id="3253976at2759"/>
<sequence>MSTLSRSAKSGSDWSSYDLEAYNIVIQNQSARTFFGHNLPTTLENIDPEFLTAGVTTGAADDNTNRLLSYLDLASGAHANQKSAIRDFATELLRMLGFEERSFVLRSGYTIPLQICGDLRRHTQADVCLVNRRGPTICLIVQAAKVAFTGGDPEAQVIAKAIAAFQMNNLKRAHLGKEMKDSMSIPCIAMVGTWPIFYVVPVTQELSKAVERGDYPEVVTKVRSCTVVGSGWLSDGMDIPDFRLKALKHYVLFRSLAKSLWSQFLV</sequence>
<keyword evidence="2" id="KW-1185">Reference proteome</keyword>
<reference evidence="2" key="2">
    <citation type="submission" date="2015-01" db="EMBL/GenBank/DDBJ databases">
        <title>Evolutionary Origins and Diversification of the Mycorrhizal Mutualists.</title>
        <authorList>
            <consortium name="DOE Joint Genome Institute"/>
            <consortium name="Mycorrhizal Genomics Consortium"/>
            <person name="Kohler A."/>
            <person name="Kuo A."/>
            <person name="Nagy L.G."/>
            <person name="Floudas D."/>
            <person name="Copeland A."/>
            <person name="Barry K.W."/>
            <person name="Cichocki N."/>
            <person name="Veneault-Fourrey C."/>
            <person name="LaButti K."/>
            <person name="Lindquist E.A."/>
            <person name="Lipzen A."/>
            <person name="Lundell T."/>
            <person name="Morin E."/>
            <person name="Murat C."/>
            <person name="Riley R."/>
            <person name="Ohm R."/>
            <person name="Sun H."/>
            <person name="Tunlid A."/>
            <person name="Henrissat B."/>
            <person name="Grigoriev I.V."/>
            <person name="Hibbett D.S."/>
            <person name="Martin F."/>
        </authorList>
    </citation>
    <scope>NUCLEOTIDE SEQUENCE [LARGE SCALE GENOMIC DNA]</scope>
    <source>
        <strain evidence="2">ATCC 200175</strain>
    </source>
</reference>
<dbReference type="EMBL" id="KN820757">
    <property type="protein sequence ID" value="KIJ05732.1"/>
    <property type="molecule type" value="Genomic_DNA"/>
</dbReference>
<evidence type="ECO:0000313" key="2">
    <source>
        <dbReference type="Proteomes" id="UP000053647"/>
    </source>
</evidence>
<evidence type="ECO:0000313" key="1">
    <source>
        <dbReference type="EMBL" id="KIJ05732.1"/>
    </source>
</evidence>
<reference evidence="1 2" key="1">
    <citation type="submission" date="2014-06" db="EMBL/GenBank/DDBJ databases">
        <authorList>
            <consortium name="DOE Joint Genome Institute"/>
            <person name="Kuo A."/>
            <person name="Kohler A."/>
            <person name="Nagy L.G."/>
            <person name="Floudas D."/>
            <person name="Copeland A."/>
            <person name="Barry K.W."/>
            <person name="Cichocki N."/>
            <person name="Veneault-Fourrey C."/>
            <person name="LaButti K."/>
            <person name="Lindquist E.A."/>
            <person name="Lipzen A."/>
            <person name="Lundell T."/>
            <person name="Morin E."/>
            <person name="Murat C."/>
            <person name="Sun H."/>
            <person name="Tunlid A."/>
            <person name="Henrissat B."/>
            <person name="Grigoriev I.V."/>
            <person name="Hibbett D.S."/>
            <person name="Martin F."/>
            <person name="Nordberg H.P."/>
            <person name="Cantor M.N."/>
            <person name="Hua S.X."/>
        </authorList>
    </citation>
    <scope>NUCLEOTIDE SEQUENCE [LARGE SCALE GENOMIC DNA]</scope>
    <source>
        <strain evidence="1 2">ATCC 200175</strain>
    </source>
</reference>
<gene>
    <name evidence="1" type="ORF">PAXINDRAFT_122052</name>
</gene>
<protein>
    <submittedName>
        <fullName evidence="1">Uncharacterized protein</fullName>
    </submittedName>
</protein>
<organism evidence="1 2">
    <name type="scientific">Paxillus involutus ATCC 200175</name>
    <dbReference type="NCBI Taxonomy" id="664439"/>
    <lineage>
        <taxon>Eukaryota</taxon>
        <taxon>Fungi</taxon>
        <taxon>Dikarya</taxon>
        <taxon>Basidiomycota</taxon>
        <taxon>Agaricomycotina</taxon>
        <taxon>Agaricomycetes</taxon>
        <taxon>Agaricomycetidae</taxon>
        <taxon>Boletales</taxon>
        <taxon>Paxilineae</taxon>
        <taxon>Paxillaceae</taxon>
        <taxon>Paxillus</taxon>
    </lineage>
</organism>
<dbReference type="HOGENOM" id="CLU_078038_0_0_1"/>
<accession>A0A0C9TC19</accession>